<dbReference type="Proteomes" id="UP001470230">
    <property type="component" value="Unassembled WGS sequence"/>
</dbReference>
<proteinExistence type="predicted"/>
<evidence type="ECO:0000313" key="1">
    <source>
        <dbReference type="EMBL" id="KAK8865170.1"/>
    </source>
</evidence>
<sequence length="72" mass="8204">MAGIAEKSRAEILKAILIIRMLKFKDDVKKVIIDNNLIRKNVHIMDETGLYSDSIPTLHLDISRRQASLCLL</sequence>
<comment type="caution">
    <text evidence="1">The sequence shown here is derived from an EMBL/GenBank/DDBJ whole genome shotgun (WGS) entry which is preliminary data.</text>
</comment>
<name>A0ABR2ILP4_9EUKA</name>
<protein>
    <recommendedName>
        <fullName evidence="3">Transposase</fullName>
    </recommendedName>
</protein>
<evidence type="ECO:0008006" key="3">
    <source>
        <dbReference type="Google" id="ProtNLM"/>
    </source>
</evidence>
<organism evidence="1 2">
    <name type="scientific">Tritrichomonas musculus</name>
    <dbReference type="NCBI Taxonomy" id="1915356"/>
    <lineage>
        <taxon>Eukaryota</taxon>
        <taxon>Metamonada</taxon>
        <taxon>Parabasalia</taxon>
        <taxon>Tritrichomonadida</taxon>
        <taxon>Tritrichomonadidae</taxon>
        <taxon>Tritrichomonas</taxon>
    </lineage>
</organism>
<dbReference type="EMBL" id="JAPFFF010000016">
    <property type="protein sequence ID" value="KAK8865170.1"/>
    <property type="molecule type" value="Genomic_DNA"/>
</dbReference>
<evidence type="ECO:0000313" key="2">
    <source>
        <dbReference type="Proteomes" id="UP001470230"/>
    </source>
</evidence>
<accession>A0ABR2ILP4</accession>
<keyword evidence="2" id="KW-1185">Reference proteome</keyword>
<gene>
    <name evidence="1" type="ORF">M9Y10_010705</name>
</gene>
<reference evidence="1 2" key="1">
    <citation type="submission" date="2024-04" db="EMBL/GenBank/DDBJ databases">
        <title>Tritrichomonas musculus Genome.</title>
        <authorList>
            <person name="Alves-Ferreira E."/>
            <person name="Grigg M."/>
            <person name="Lorenzi H."/>
            <person name="Galac M."/>
        </authorList>
    </citation>
    <scope>NUCLEOTIDE SEQUENCE [LARGE SCALE GENOMIC DNA]</scope>
    <source>
        <strain evidence="1 2">EAF2021</strain>
    </source>
</reference>